<dbReference type="GO" id="GO:0009073">
    <property type="term" value="P:aromatic amino acid family biosynthetic process"/>
    <property type="evidence" value="ECO:0007669"/>
    <property type="project" value="UniProtKB-KW"/>
</dbReference>
<dbReference type="GO" id="GO:0000287">
    <property type="term" value="F:magnesium ion binding"/>
    <property type="evidence" value="ECO:0007669"/>
    <property type="project" value="UniProtKB-UniRule"/>
</dbReference>
<dbReference type="OrthoDB" id="9800332at2"/>
<evidence type="ECO:0000256" key="7">
    <source>
        <dbReference type="ARBA" id="ARBA00022777"/>
    </source>
</evidence>
<dbReference type="GO" id="GO:0005829">
    <property type="term" value="C:cytosol"/>
    <property type="evidence" value="ECO:0007669"/>
    <property type="project" value="TreeGrafter"/>
</dbReference>
<evidence type="ECO:0000256" key="9">
    <source>
        <dbReference type="ARBA" id="ARBA00023141"/>
    </source>
</evidence>
<evidence type="ECO:0000256" key="11">
    <source>
        <dbReference type="HAMAP-Rule" id="MF_00109"/>
    </source>
</evidence>
<keyword evidence="11" id="KW-0460">Magnesium</keyword>
<dbReference type="RefSeq" id="WP_013488282.1">
    <property type="nucleotide sequence ID" value="NC_014829.1"/>
</dbReference>
<dbReference type="InterPro" id="IPR027417">
    <property type="entry name" value="P-loop_NTPase"/>
</dbReference>
<feature type="binding site" evidence="11">
    <location>
        <position position="78"/>
    </location>
    <ligand>
        <name>substrate</name>
    </ligand>
</feature>
<dbReference type="HAMAP" id="MF_00109">
    <property type="entry name" value="Shikimate_kinase"/>
    <property type="match status" value="1"/>
</dbReference>
<feature type="binding site" evidence="11">
    <location>
        <position position="33"/>
    </location>
    <ligand>
        <name>substrate</name>
    </ligand>
</feature>
<dbReference type="Pfam" id="PF01202">
    <property type="entry name" value="SKI"/>
    <property type="match status" value="1"/>
</dbReference>
<evidence type="ECO:0000256" key="8">
    <source>
        <dbReference type="ARBA" id="ARBA00022840"/>
    </source>
</evidence>
<sequence>MKNIYLIGFMGAGKTTIGQLLAKEAGAPFIDLDELISEKSQLSIPDIFEQFGEDGFRRRETEALKSCHRNGTIIATGGGIVERRENIEIMKNSGTIVFLDVPFEKIYERIQDDPNRPITKFGRDALKERYTKRLPLYKEANIVISEVAEMEETVQLIKESLCSKDKKA</sequence>
<proteinExistence type="inferred from homology"/>
<evidence type="ECO:0000256" key="1">
    <source>
        <dbReference type="ARBA" id="ARBA00004842"/>
    </source>
</evidence>
<keyword evidence="13" id="KW-1185">Reference proteome</keyword>
<dbReference type="SUPFAM" id="SSF52540">
    <property type="entry name" value="P-loop containing nucleoside triphosphate hydrolases"/>
    <property type="match status" value="1"/>
</dbReference>
<keyword evidence="7 11" id="KW-0418">Kinase</keyword>
<comment type="subcellular location">
    <subcellularLocation>
        <location evidence="11">Cytoplasm</location>
    </subcellularLocation>
</comment>
<comment type="pathway">
    <text evidence="1 11">Metabolic intermediate biosynthesis; chorismate biosynthesis; chorismate from D-erythrose 4-phosphate and phosphoenolpyruvate: step 5/7.</text>
</comment>
<keyword evidence="4 11" id="KW-0028">Amino-acid biosynthesis</keyword>
<accession>E6TWZ5</accession>
<evidence type="ECO:0000313" key="12">
    <source>
        <dbReference type="EMBL" id="ADU29945.1"/>
    </source>
</evidence>
<comment type="caution">
    <text evidence="11">Lacks conserved residue(s) required for the propagation of feature annotation.</text>
</comment>
<evidence type="ECO:0000256" key="3">
    <source>
        <dbReference type="ARBA" id="ARBA00012154"/>
    </source>
</evidence>
<dbReference type="GO" id="GO:0008652">
    <property type="term" value="P:amino acid biosynthetic process"/>
    <property type="evidence" value="ECO:0007669"/>
    <property type="project" value="UniProtKB-KW"/>
</dbReference>
<dbReference type="Gene3D" id="3.40.50.300">
    <property type="entry name" value="P-loop containing nucleotide triphosphate hydrolases"/>
    <property type="match status" value="1"/>
</dbReference>
<dbReference type="KEGG" id="bco:Bcell_1682"/>
<dbReference type="GO" id="GO:0004765">
    <property type="term" value="F:shikimate kinase activity"/>
    <property type="evidence" value="ECO:0007669"/>
    <property type="project" value="UniProtKB-UniRule"/>
</dbReference>
<dbReference type="EMBL" id="CP002394">
    <property type="protein sequence ID" value="ADU29945.1"/>
    <property type="molecule type" value="Genomic_DNA"/>
</dbReference>
<evidence type="ECO:0000256" key="2">
    <source>
        <dbReference type="ARBA" id="ARBA00006997"/>
    </source>
</evidence>
<keyword evidence="6 11" id="KW-0547">Nucleotide-binding</keyword>
<dbReference type="InterPro" id="IPR000623">
    <property type="entry name" value="Shikimate_kinase/TSH1"/>
</dbReference>
<reference evidence="12 13" key="1">
    <citation type="submission" date="2010-12" db="EMBL/GenBank/DDBJ databases">
        <title>Complete sequence of Bacillus cellulosilyticus DSM 2522.</title>
        <authorList>
            <consortium name="US DOE Joint Genome Institute"/>
            <person name="Lucas S."/>
            <person name="Copeland A."/>
            <person name="Lapidus A."/>
            <person name="Cheng J.-F."/>
            <person name="Bruce D."/>
            <person name="Goodwin L."/>
            <person name="Pitluck S."/>
            <person name="Chertkov O."/>
            <person name="Detter J.C."/>
            <person name="Han C."/>
            <person name="Tapia R."/>
            <person name="Land M."/>
            <person name="Hauser L."/>
            <person name="Jeffries C."/>
            <person name="Kyrpides N."/>
            <person name="Ivanova N."/>
            <person name="Mikhailova N."/>
            <person name="Brumm P."/>
            <person name="Mead D."/>
            <person name="Woyke T."/>
        </authorList>
    </citation>
    <scope>NUCLEOTIDE SEQUENCE [LARGE SCALE GENOMIC DNA]</scope>
    <source>
        <strain evidence="13">ATCC 21833 / DSM 2522 / FERM P-1141 / JCM 9156 / N-4</strain>
    </source>
</reference>
<feature type="binding site" evidence="11">
    <location>
        <begin position="11"/>
        <end position="16"/>
    </location>
    <ligand>
        <name>ATP</name>
        <dbReference type="ChEBI" id="CHEBI:30616"/>
    </ligand>
</feature>
<comment type="catalytic activity">
    <reaction evidence="10 11">
        <text>shikimate + ATP = 3-phosphoshikimate + ADP + H(+)</text>
        <dbReference type="Rhea" id="RHEA:13121"/>
        <dbReference type="ChEBI" id="CHEBI:15378"/>
        <dbReference type="ChEBI" id="CHEBI:30616"/>
        <dbReference type="ChEBI" id="CHEBI:36208"/>
        <dbReference type="ChEBI" id="CHEBI:145989"/>
        <dbReference type="ChEBI" id="CHEBI:456216"/>
        <dbReference type="EC" id="2.7.1.71"/>
    </reaction>
</comment>
<evidence type="ECO:0000256" key="6">
    <source>
        <dbReference type="ARBA" id="ARBA00022741"/>
    </source>
</evidence>
<organism evidence="12 13">
    <name type="scientific">Evansella cellulosilytica (strain ATCC 21833 / DSM 2522 / FERM P-1141 / JCM 9156 / N-4)</name>
    <name type="common">Bacillus cellulosilyticus</name>
    <dbReference type="NCBI Taxonomy" id="649639"/>
    <lineage>
        <taxon>Bacteria</taxon>
        <taxon>Bacillati</taxon>
        <taxon>Bacillota</taxon>
        <taxon>Bacilli</taxon>
        <taxon>Bacillales</taxon>
        <taxon>Bacillaceae</taxon>
        <taxon>Evansella</taxon>
    </lineage>
</organism>
<comment type="similarity">
    <text evidence="2 11">Belongs to the shikimate kinase family.</text>
</comment>
<name>E6TWZ5_EVAC2</name>
<keyword evidence="8 11" id="KW-0067">ATP-binding</keyword>
<dbReference type="CDD" id="cd00464">
    <property type="entry name" value="SK"/>
    <property type="match status" value="1"/>
</dbReference>
<dbReference type="Proteomes" id="UP000001401">
    <property type="component" value="Chromosome"/>
</dbReference>
<protein>
    <recommendedName>
        <fullName evidence="3 11">Shikimate kinase</fullName>
        <shortName evidence="11">SK</shortName>
        <ecNumber evidence="3 11">2.7.1.71</ecNumber>
    </recommendedName>
</protein>
<dbReference type="GO" id="GO:0005524">
    <property type="term" value="F:ATP binding"/>
    <property type="evidence" value="ECO:0007669"/>
    <property type="project" value="UniProtKB-UniRule"/>
</dbReference>
<dbReference type="GO" id="GO:0009423">
    <property type="term" value="P:chorismate biosynthetic process"/>
    <property type="evidence" value="ECO:0007669"/>
    <property type="project" value="UniProtKB-UniRule"/>
</dbReference>
<keyword evidence="11" id="KW-0963">Cytoplasm</keyword>
<dbReference type="STRING" id="649639.Bcell_1682"/>
<dbReference type="PANTHER" id="PTHR21087:SF16">
    <property type="entry name" value="SHIKIMATE KINASE 1, CHLOROPLASTIC"/>
    <property type="match status" value="1"/>
</dbReference>
<dbReference type="eggNOG" id="COG0703">
    <property type="taxonomic scope" value="Bacteria"/>
</dbReference>
<evidence type="ECO:0000256" key="4">
    <source>
        <dbReference type="ARBA" id="ARBA00022605"/>
    </source>
</evidence>
<dbReference type="PROSITE" id="PS01128">
    <property type="entry name" value="SHIKIMATE_KINASE"/>
    <property type="match status" value="1"/>
</dbReference>
<dbReference type="UniPathway" id="UPA00053">
    <property type="reaction ID" value="UER00088"/>
</dbReference>
<comment type="function">
    <text evidence="11">Catalyzes the specific phosphorylation of the 3-hydroxyl group of shikimic acid using ATP as a cosubstrate.</text>
</comment>
<feature type="binding site" evidence="11">
    <location>
        <position position="57"/>
    </location>
    <ligand>
        <name>substrate</name>
    </ligand>
</feature>
<feature type="binding site" evidence="11">
    <location>
        <position position="133"/>
    </location>
    <ligand>
        <name>substrate</name>
    </ligand>
</feature>
<evidence type="ECO:0000256" key="5">
    <source>
        <dbReference type="ARBA" id="ARBA00022679"/>
    </source>
</evidence>
<evidence type="ECO:0000256" key="10">
    <source>
        <dbReference type="ARBA" id="ARBA00048567"/>
    </source>
</evidence>
<dbReference type="InterPro" id="IPR031322">
    <property type="entry name" value="Shikimate/glucono_kinase"/>
</dbReference>
<dbReference type="HOGENOM" id="CLU_057607_4_3_9"/>
<dbReference type="AlphaFoldDB" id="E6TWZ5"/>
<keyword evidence="11" id="KW-0479">Metal-binding</keyword>
<gene>
    <name evidence="11" type="primary">aroK</name>
    <name evidence="12" type="ordered locus">Bcell_1682</name>
</gene>
<comment type="subunit">
    <text evidence="11">Monomer.</text>
</comment>
<comment type="cofactor">
    <cofactor evidence="11">
        <name>Mg(2+)</name>
        <dbReference type="ChEBI" id="CHEBI:18420"/>
    </cofactor>
    <text evidence="11">Binds 1 Mg(2+) ion per subunit.</text>
</comment>
<feature type="binding site" evidence="11">
    <location>
        <position position="15"/>
    </location>
    <ligand>
        <name>Mg(2+)</name>
        <dbReference type="ChEBI" id="CHEBI:18420"/>
    </ligand>
</feature>
<evidence type="ECO:0000313" key="13">
    <source>
        <dbReference type="Proteomes" id="UP000001401"/>
    </source>
</evidence>
<dbReference type="EC" id="2.7.1.71" evidence="3 11"/>
<dbReference type="InterPro" id="IPR023000">
    <property type="entry name" value="Shikimate_kinase_CS"/>
</dbReference>
<dbReference type="PANTHER" id="PTHR21087">
    <property type="entry name" value="SHIKIMATE KINASE"/>
    <property type="match status" value="1"/>
</dbReference>
<keyword evidence="9 11" id="KW-0057">Aromatic amino acid biosynthesis</keyword>
<dbReference type="PRINTS" id="PR01100">
    <property type="entry name" value="SHIKIMTKNASE"/>
</dbReference>
<keyword evidence="5 11" id="KW-0808">Transferase</keyword>
<feature type="binding site" evidence="11">
    <location>
        <position position="116"/>
    </location>
    <ligand>
        <name>ATP</name>
        <dbReference type="ChEBI" id="CHEBI:30616"/>
    </ligand>
</feature>